<evidence type="ECO:0000256" key="1">
    <source>
        <dbReference type="SAM" id="SignalP"/>
    </source>
</evidence>
<evidence type="ECO:0000313" key="3">
    <source>
        <dbReference type="Proteomes" id="UP001210690"/>
    </source>
</evidence>
<gene>
    <name evidence="2" type="ORF">NM222_00225</name>
</gene>
<name>A0AAX3K6Z6_9FIRM</name>
<dbReference type="Proteomes" id="UP001210690">
    <property type="component" value="Chromosome"/>
</dbReference>
<feature type="chain" id="PRO_5043545009" evidence="1">
    <location>
        <begin position="28"/>
        <end position="102"/>
    </location>
</feature>
<dbReference type="EMBL" id="CP101412">
    <property type="protein sequence ID" value="WBB30936.1"/>
    <property type="molecule type" value="Genomic_DNA"/>
</dbReference>
<evidence type="ECO:0000313" key="2">
    <source>
        <dbReference type="EMBL" id="WBB30936.1"/>
    </source>
</evidence>
<accession>A0AAX3K6Z6</accession>
<keyword evidence="1" id="KW-0732">Signal</keyword>
<dbReference type="AlphaFoldDB" id="A0AAX3K6Z6"/>
<dbReference type="RefSeq" id="WP_029949461.1">
    <property type="nucleotide sequence ID" value="NZ_CP101412.1"/>
</dbReference>
<protein>
    <submittedName>
        <fullName evidence="2">Uncharacterized protein</fullName>
    </submittedName>
</protein>
<proteinExistence type="predicted"/>
<feature type="signal peptide" evidence="1">
    <location>
        <begin position="1"/>
        <end position="27"/>
    </location>
</feature>
<sequence length="102" mass="11599">MKRVKKILVVCMLSFILMGGLKNVVNADSYQVSVSQQKRKWVVRKLKYGELSPPPYKYYSEGGYHGYLQYKGLANEQGFAYYAGYLYVGYPIPTPSGARLVD</sequence>
<organism evidence="2 3">
    <name type="scientific">Parvimonas micra</name>
    <dbReference type="NCBI Taxonomy" id="33033"/>
    <lineage>
        <taxon>Bacteria</taxon>
        <taxon>Bacillati</taxon>
        <taxon>Bacillota</taxon>
        <taxon>Tissierellia</taxon>
        <taxon>Tissierellales</taxon>
        <taxon>Peptoniphilaceae</taxon>
        <taxon>Parvimonas</taxon>
    </lineage>
</organism>
<reference evidence="2" key="1">
    <citation type="submission" date="2022-07" db="EMBL/GenBank/DDBJ databases">
        <title>Parvimonas micra travels from the subgingival sulcus of the human oral cavity to the colorectal adenocarcinoma.</title>
        <authorList>
            <person name="Conde-Perez K."/>
            <person name="Buetas E."/>
            <person name="Aja-Macaya P."/>
            <person name="Martin-De Arribas E."/>
            <person name="Iglesias-Corras I."/>
            <person name="Trigo-Tasende N."/>
            <person name="Nasser-Ali M."/>
            <person name="Estevez L.S."/>
            <person name="Rumbo-Feal S."/>
            <person name="Otero-Alen B."/>
            <person name="Noguera J.F."/>
            <person name="Concha A."/>
            <person name="Pardinas-Lopez S."/>
            <person name="Carda-Dieguez M."/>
            <person name="Gomez-Randulfe I."/>
            <person name="Martinez-Lago N."/>
            <person name="Ladra S."/>
            <person name="Aparicio L.A."/>
            <person name="Bou G."/>
            <person name="Mira A."/>
            <person name="Vallejo J.A."/>
            <person name="Poza M."/>
        </authorList>
    </citation>
    <scope>NUCLEOTIDE SEQUENCE</scope>
    <source>
        <strain evidence="2">PM102KC-G-1</strain>
    </source>
</reference>